<keyword evidence="3 10" id="KW-0436">Ligase</keyword>
<evidence type="ECO:0000313" key="11">
    <source>
        <dbReference type="Proteomes" id="UP000002724"/>
    </source>
</evidence>
<dbReference type="PANTHER" id="PTHR43767:SF8">
    <property type="entry name" value="LONG-CHAIN-FATTY-ACID--COA LIGASE"/>
    <property type="match status" value="1"/>
</dbReference>
<dbReference type="eggNOG" id="COG0318">
    <property type="taxonomic scope" value="Bacteria"/>
</dbReference>
<dbReference type="KEGG" id="pph:Ppha_0576"/>
<feature type="domain" description="AMP-binding enzyme C-terminal" evidence="9">
    <location>
        <begin position="360"/>
        <end position="436"/>
    </location>
</feature>
<dbReference type="InterPro" id="IPR020845">
    <property type="entry name" value="AMP-binding_CS"/>
</dbReference>
<evidence type="ECO:0000256" key="7">
    <source>
        <dbReference type="ARBA" id="ARBA00042773"/>
    </source>
</evidence>
<evidence type="ECO:0000256" key="1">
    <source>
        <dbReference type="ARBA" id="ARBA00004170"/>
    </source>
</evidence>
<dbReference type="InterPro" id="IPR025110">
    <property type="entry name" value="AMP-bd_C"/>
</dbReference>
<evidence type="ECO:0000256" key="2">
    <source>
        <dbReference type="ARBA" id="ARBA00005005"/>
    </source>
</evidence>
<dbReference type="InterPro" id="IPR042099">
    <property type="entry name" value="ANL_N_sf"/>
</dbReference>
<dbReference type="Gene3D" id="3.40.50.12780">
    <property type="entry name" value="N-terminal domain of ligase-like"/>
    <property type="match status" value="1"/>
</dbReference>
<evidence type="ECO:0000259" key="9">
    <source>
        <dbReference type="Pfam" id="PF13193"/>
    </source>
</evidence>
<dbReference type="GO" id="GO:0004467">
    <property type="term" value="F:long-chain fatty acid-CoA ligase activity"/>
    <property type="evidence" value="ECO:0007669"/>
    <property type="project" value="UniProtKB-EC"/>
</dbReference>
<dbReference type="PROSITE" id="PS00455">
    <property type="entry name" value="AMP_BINDING"/>
    <property type="match status" value="1"/>
</dbReference>
<evidence type="ECO:0000259" key="8">
    <source>
        <dbReference type="Pfam" id="PF00501"/>
    </source>
</evidence>
<dbReference type="Pfam" id="PF13193">
    <property type="entry name" value="AMP-binding_C"/>
    <property type="match status" value="1"/>
</dbReference>
<dbReference type="InterPro" id="IPR050237">
    <property type="entry name" value="ATP-dep_AMP-bd_enzyme"/>
</dbReference>
<proteinExistence type="predicted"/>
<dbReference type="Gene3D" id="3.30.300.30">
    <property type="match status" value="1"/>
</dbReference>
<dbReference type="Pfam" id="PF00501">
    <property type="entry name" value="AMP-binding"/>
    <property type="match status" value="1"/>
</dbReference>
<dbReference type="EMBL" id="CP001110">
    <property type="protein sequence ID" value="ACF42888.1"/>
    <property type="molecule type" value="Genomic_DNA"/>
</dbReference>
<dbReference type="GO" id="GO:0016020">
    <property type="term" value="C:membrane"/>
    <property type="evidence" value="ECO:0007669"/>
    <property type="project" value="UniProtKB-SubCell"/>
</dbReference>
<gene>
    <name evidence="10" type="ordered locus">Ppha_0576</name>
</gene>
<keyword evidence="4" id="KW-0472">Membrane</keyword>
<comment type="pathway">
    <text evidence="2">Lipid metabolism; fatty acid beta-oxidation.</text>
</comment>
<sequence length="441" mass="46688">MKAEALSSILEGFDGGQTVVLSAEARLTVDQLLENADALFRRSSVTSGSRIALCGLAVFDLITALAAFDGRAGAMLLLPASADSASGDRLVLAAGCTHRMDGEGIRALPDCREGCGSADADATQWLLATSGTTGVPKLIGHTLASLSRTVKRDVAKGRGFIWGLLYDPCRFAGLQVILQALLSGSMLSVSSSHDFNRQVEGLVAGGVNALSATPSLLRKLLMAGDIKECPLRQITLGGEIADQQILDGLRHCFPSARIVHIYASTEAGVGFSVHDGMAGFPAAWLEDERKSVPMKVRGDGHLLVRPTTVPEGEEVAGRLDADGYLDTGDLVCVAGDRVFFSGRASGSLNVGGNKVMPEYVEEHIRRVDGVFDVYVYGKKSSMMGQIVAADIVLDPGVDKAVIRGNILSYCRSALENWQIPGVLRFVSGLEETAAGKRERLI</sequence>
<evidence type="ECO:0000256" key="5">
    <source>
        <dbReference type="ARBA" id="ARBA00026121"/>
    </source>
</evidence>
<dbReference type="Proteomes" id="UP000002724">
    <property type="component" value="Chromosome"/>
</dbReference>
<evidence type="ECO:0000256" key="3">
    <source>
        <dbReference type="ARBA" id="ARBA00022598"/>
    </source>
</evidence>
<dbReference type="InterPro" id="IPR045851">
    <property type="entry name" value="AMP-bd_C_sf"/>
</dbReference>
<dbReference type="EC" id="6.2.1.3" evidence="5"/>
<accession>B4SDE9</accession>
<organism evidence="10 11">
    <name type="scientific">Pelodictyon phaeoclathratiforme (strain DSM 5477 / BU-1)</name>
    <dbReference type="NCBI Taxonomy" id="324925"/>
    <lineage>
        <taxon>Bacteria</taxon>
        <taxon>Pseudomonadati</taxon>
        <taxon>Chlorobiota</taxon>
        <taxon>Chlorobiia</taxon>
        <taxon>Chlorobiales</taxon>
        <taxon>Chlorobiaceae</taxon>
        <taxon>Chlorobium/Pelodictyon group</taxon>
        <taxon>Pelodictyon</taxon>
    </lineage>
</organism>
<dbReference type="AlphaFoldDB" id="B4SDE9"/>
<keyword evidence="11" id="KW-1185">Reference proteome</keyword>
<dbReference type="PANTHER" id="PTHR43767">
    <property type="entry name" value="LONG-CHAIN-FATTY-ACID--COA LIGASE"/>
    <property type="match status" value="1"/>
</dbReference>
<evidence type="ECO:0000256" key="6">
    <source>
        <dbReference type="ARBA" id="ARBA00039545"/>
    </source>
</evidence>
<dbReference type="InterPro" id="IPR000873">
    <property type="entry name" value="AMP-dep_synth/lig_dom"/>
</dbReference>
<protein>
    <recommendedName>
        <fullName evidence="6">Long-chain-fatty-acid--CoA ligase</fullName>
        <ecNumber evidence="5">6.2.1.3</ecNumber>
    </recommendedName>
    <alternativeName>
        <fullName evidence="7">Long-chain acyl-CoA synthetase</fullName>
    </alternativeName>
</protein>
<dbReference type="HOGENOM" id="CLU_000022_59_13_10"/>
<dbReference type="SUPFAM" id="SSF56801">
    <property type="entry name" value="Acetyl-CoA synthetase-like"/>
    <property type="match status" value="1"/>
</dbReference>
<reference evidence="10 11" key="1">
    <citation type="submission" date="2008-06" db="EMBL/GenBank/DDBJ databases">
        <title>Complete sequence of Pelodictyon phaeoclathratiforme BU-1.</title>
        <authorList>
            <consortium name="US DOE Joint Genome Institute"/>
            <person name="Lucas S."/>
            <person name="Copeland A."/>
            <person name="Lapidus A."/>
            <person name="Glavina del Rio T."/>
            <person name="Dalin E."/>
            <person name="Tice H."/>
            <person name="Bruce D."/>
            <person name="Goodwin L."/>
            <person name="Pitluck S."/>
            <person name="Schmutz J."/>
            <person name="Larimer F."/>
            <person name="Land M."/>
            <person name="Hauser L."/>
            <person name="Kyrpides N."/>
            <person name="Mikhailova N."/>
            <person name="Liu Z."/>
            <person name="Li T."/>
            <person name="Zhao F."/>
            <person name="Overmann J."/>
            <person name="Bryant D.A."/>
            <person name="Richardson P."/>
        </authorList>
    </citation>
    <scope>NUCLEOTIDE SEQUENCE [LARGE SCALE GENOMIC DNA]</scope>
    <source>
        <strain evidence="11">DSM 5477 / BU-1</strain>
    </source>
</reference>
<comment type="subcellular location">
    <subcellularLocation>
        <location evidence="1">Membrane</location>
        <topology evidence="1">Peripheral membrane protein</topology>
    </subcellularLocation>
</comment>
<dbReference type="STRING" id="324925.Ppha_0576"/>
<name>B4SDE9_PELPB</name>
<feature type="domain" description="AMP-dependent synthetase/ligase" evidence="8">
    <location>
        <begin position="118"/>
        <end position="282"/>
    </location>
</feature>
<dbReference type="OrthoDB" id="9765680at2"/>
<dbReference type="RefSeq" id="WP_012507383.1">
    <property type="nucleotide sequence ID" value="NC_011060.1"/>
</dbReference>
<evidence type="ECO:0000313" key="10">
    <source>
        <dbReference type="EMBL" id="ACF42888.1"/>
    </source>
</evidence>
<evidence type="ECO:0000256" key="4">
    <source>
        <dbReference type="ARBA" id="ARBA00023136"/>
    </source>
</evidence>